<dbReference type="Proteomes" id="UP000799766">
    <property type="component" value="Unassembled WGS sequence"/>
</dbReference>
<reference evidence="3" key="1">
    <citation type="journal article" date="2020" name="Stud. Mycol.">
        <title>101 Dothideomycetes genomes: a test case for predicting lifestyles and emergence of pathogens.</title>
        <authorList>
            <person name="Haridas S."/>
            <person name="Albert R."/>
            <person name="Binder M."/>
            <person name="Bloem J."/>
            <person name="Labutti K."/>
            <person name="Salamov A."/>
            <person name="Andreopoulos B."/>
            <person name="Baker S."/>
            <person name="Barry K."/>
            <person name="Bills G."/>
            <person name="Bluhm B."/>
            <person name="Cannon C."/>
            <person name="Castanera R."/>
            <person name="Culley D."/>
            <person name="Daum C."/>
            <person name="Ezra D."/>
            <person name="Gonzalez J."/>
            <person name="Henrissat B."/>
            <person name="Kuo A."/>
            <person name="Liang C."/>
            <person name="Lipzen A."/>
            <person name="Lutzoni F."/>
            <person name="Magnuson J."/>
            <person name="Mondo S."/>
            <person name="Nolan M."/>
            <person name="Ohm R."/>
            <person name="Pangilinan J."/>
            <person name="Park H.-J."/>
            <person name="Ramirez L."/>
            <person name="Alfaro M."/>
            <person name="Sun H."/>
            <person name="Tritt A."/>
            <person name="Yoshinaga Y."/>
            <person name="Zwiers L.-H."/>
            <person name="Turgeon B."/>
            <person name="Goodwin S."/>
            <person name="Spatafora J."/>
            <person name="Crous P."/>
            <person name="Grigoriev I."/>
        </authorList>
    </citation>
    <scope>NUCLEOTIDE SEQUENCE</scope>
    <source>
        <strain evidence="3">ATCC 16933</strain>
    </source>
</reference>
<proteinExistence type="inferred from homology"/>
<dbReference type="SUPFAM" id="SSF54995">
    <property type="entry name" value="Ribosomal protein S6"/>
    <property type="match status" value="2"/>
</dbReference>
<protein>
    <recommendedName>
        <fullName evidence="5">Ribosomal protein S6</fullName>
    </recommendedName>
</protein>
<sequence>MLYELIGCVRPGALHEVKEVARTAGSIVLAHQGVIRGITNWGIFMLPKPTTKSTLKEDASLSLLSSPSSTASSSDASTATSSSPFARSSTSVLQPNTPKRAALGVPKHHTGHYFVMRFDASARSQHTLRKTMTKDPRVLRYSVVKMGTKLSEIKDVKGTADWVS</sequence>
<dbReference type="PANTHER" id="PTHR21011:SF1">
    <property type="entry name" value="SMALL RIBOSOMAL SUBUNIT PROTEIN BS6M"/>
    <property type="match status" value="1"/>
</dbReference>
<feature type="region of interest" description="Disordered" evidence="2">
    <location>
        <begin position="65"/>
        <end position="105"/>
    </location>
</feature>
<dbReference type="InterPro" id="IPR014717">
    <property type="entry name" value="Transl_elong_EF1B/ribsomal_bS6"/>
</dbReference>
<comment type="similarity">
    <text evidence="1">Belongs to the bacterial ribosomal protein bS6 family.</text>
</comment>
<dbReference type="InterPro" id="IPR000529">
    <property type="entry name" value="Ribosomal_bS6"/>
</dbReference>
<evidence type="ECO:0000313" key="3">
    <source>
        <dbReference type="EMBL" id="KAF2453192.1"/>
    </source>
</evidence>
<dbReference type="GO" id="GO:0070181">
    <property type="term" value="F:small ribosomal subunit rRNA binding"/>
    <property type="evidence" value="ECO:0007669"/>
    <property type="project" value="TreeGrafter"/>
</dbReference>
<keyword evidence="4" id="KW-1185">Reference proteome</keyword>
<organism evidence="3 4">
    <name type="scientific">Lineolata rhizophorae</name>
    <dbReference type="NCBI Taxonomy" id="578093"/>
    <lineage>
        <taxon>Eukaryota</taxon>
        <taxon>Fungi</taxon>
        <taxon>Dikarya</taxon>
        <taxon>Ascomycota</taxon>
        <taxon>Pezizomycotina</taxon>
        <taxon>Dothideomycetes</taxon>
        <taxon>Dothideomycetes incertae sedis</taxon>
        <taxon>Lineolatales</taxon>
        <taxon>Lineolataceae</taxon>
        <taxon>Lineolata</taxon>
    </lineage>
</organism>
<name>A0A6A6NP98_9PEZI</name>
<dbReference type="Pfam" id="PF01250">
    <property type="entry name" value="Ribosomal_S6"/>
    <property type="match status" value="2"/>
</dbReference>
<dbReference type="InterPro" id="IPR035980">
    <property type="entry name" value="Ribosomal_bS6_sf"/>
</dbReference>
<evidence type="ECO:0000313" key="4">
    <source>
        <dbReference type="Proteomes" id="UP000799766"/>
    </source>
</evidence>
<evidence type="ECO:0000256" key="2">
    <source>
        <dbReference type="SAM" id="MobiDB-lite"/>
    </source>
</evidence>
<evidence type="ECO:0000256" key="1">
    <source>
        <dbReference type="ARBA" id="ARBA00009512"/>
    </source>
</evidence>
<gene>
    <name evidence="3" type="ORF">BDY21DRAFT_356773</name>
</gene>
<dbReference type="GO" id="GO:0006412">
    <property type="term" value="P:translation"/>
    <property type="evidence" value="ECO:0007669"/>
    <property type="project" value="InterPro"/>
</dbReference>
<evidence type="ECO:0008006" key="5">
    <source>
        <dbReference type="Google" id="ProtNLM"/>
    </source>
</evidence>
<accession>A0A6A6NP98</accession>
<dbReference type="PANTHER" id="PTHR21011">
    <property type="entry name" value="MITOCHONDRIAL 28S RIBOSOMAL PROTEIN S6"/>
    <property type="match status" value="1"/>
</dbReference>
<dbReference type="EMBL" id="MU001699">
    <property type="protein sequence ID" value="KAF2453192.1"/>
    <property type="molecule type" value="Genomic_DNA"/>
</dbReference>
<dbReference type="GO" id="GO:0003735">
    <property type="term" value="F:structural constituent of ribosome"/>
    <property type="evidence" value="ECO:0007669"/>
    <property type="project" value="InterPro"/>
</dbReference>
<dbReference type="Gene3D" id="3.30.70.60">
    <property type="match status" value="1"/>
</dbReference>
<dbReference type="CDD" id="cd15465">
    <property type="entry name" value="bS6_mito"/>
    <property type="match status" value="1"/>
</dbReference>
<dbReference type="OrthoDB" id="10259681at2759"/>
<feature type="compositionally biased region" description="Low complexity" evidence="2">
    <location>
        <begin position="65"/>
        <end position="91"/>
    </location>
</feature>
<dbReference type="GO" id="GO:0005763">
    <property type="term" value="C:mitochondrial small ribosomal subunit"/>
    <property type="evidence" value="ECO:0007669"/>
    <property type="project" value="TreeGrafter"/>
</dbReference>
<dbReference type="AlphaFoldDB" id="A0A6A6NP98"/>